<dbReference type="AlphaFoldDB" id="A0A388K8M7"/>
<dbReference type="EMBL" id="BFEA01000073">
    <property type="protein sequence ID" value="GBG66405.1"/>
    <property type="molecule type" value="Genomic_DNA"/>
</dbReference>
<dbReference type="Proteomes" id="UP000265515">
    <property type="component" value="Unassembled WGS sequence"/>
</dbReference>
<organism evidence="2 3">
    <name type="scientific">Chara braunii</name>
    <name type="common">Braun's stonewort</name>
    <dbReference type="NCBI Taxonomy" id="69332"/>
    <lineage>
        <taxon>Eukaryota</taxon>
        <taxon>Viridiplantae</taxon>
        <taxon>Streptophyta</taxon>
        <taxon>Charophyceae</taxon>
        <taxon>Charales</taxon>
        <taxon>Characeae</taxon>
        <taxon>Chara</taxon>
    </lineage>
</organism>
<name>A0A388K8M7_CHABU</name>
<keyword evidence="3" id="KW-1185">Reference proteome</keyword>
<evidence type="ECO:0000313" key="3">
    <source>
        <dbReference type="Proteomes" id="UP000265515"/>
    </source>
</evidence>
<comment type="caution">
    <text evidence="2">The sequence shown here is derived from an EMBL/GenBank/DDBJ whole genome shotgun (WGS) entry which is preliminary data.</text>
</comment>
<dbReference type="Gramene" id="GBG66405">
    <property type="protein sequence ID" value="GBG66405"/>
    <property type="gene ID" value="CBR_g60058"/>
</dbReference>
<evidence type="ECO:0000313" key="2">
    <source>
        <dbReference type="EMBL" id="GBG66405.1"/>
    </source>
</evidence>
<sequence length="145" mass="14785">MASSNCQGAESGVSDNETPPLGNGSSEGGGRSSASTEEDDRLRKKRQGAMGKERVGDRPPVLTVERALLDSSMAGNEGMEKAAGALARASTEGAQLVATQVGAIASAIKEGNVVLQMLVGIMADRRRNGNGNRGGEHGDTSPSTC</sequence>
<protein>
    <submittedName>
        <fullName evidence="2">Uncharacterized protein</fullName>
    </submittedName>
</protein>
<feature type="region of interest" description="Disordered" evidence="1">
    <location>
        <begin position="1"/>
        <end position="62"/>
    </location>
</feature>
<feature type="region of interest" description="Disordered" evidence="1">
    <location>
        <begin position="125"/>
        <end position="145"/>
    </location>
</feature>
<reference evidence="2 3" key="1">
    <citation type="journal article" date="2018" name="Cell">
        <title>The Chara Genome: Secondary Complexity and Implications for Plant Terrestrialization.</title>
        <authorList>
            <person name="Nishiyama T."/>
            <person name="Sakayama H."/>
            <person name="Vries J.D."/>
            <person name="Buschmann H."/>
            <person name="Saint-Marcoux D."/>
            <person name="Ullrich K.K."/>
            <person name="Haas F.B."/>
            <person name="Vanderstraeten L."/>
            <person name="Becker D."/>
            <person name="Lang D."/>
            <person name="Vosolsobe S."/>
            <person name="Rombauts S."/>
            <person name="Wilhelmsson P.K.I."/>
            <person name="Janitza P."/>
            <person name="Kern R."/>
            <person name="Heyl A."/>
            <person name="Rumpler F."/>
            <person name="Villalobos L.I.A.C."/>
            <person name="Clay J.M."/>
            <person name="Skokan R."/>
            <person name="Toyoda A."/>
            <person name="Suzuki Y."/>
            <person name="Kagoshima H."/>
            <person name="Schijlen E."/>
            <person name="Tajeshwar N."/>
            <person name="Catarino B."/>
            <person name="Hetherington A.J."/>
            <person name="Saltykova A."/>
            <person name="Bonnot C."/>
            <person name="Breuninger H."/>
            <person name="Symeonidi A."/>
            <person name="Radhakrishnan G.V."/>
            <person name="Van Nieuwerburgh F."/>
            <person name="Deforce D."/>
            <person name="Chang C."/>
            <person name="Karol K.G."/>
            <person name="Hedrich R."/>
            <person name="Ulvskov P."/>
            <person name="Glockner G."/>
            <person name="Delwiche C.F."/>
            <person name="Petrasek J."/>
            <person name="Van de Peer Y."/>
            <person name="Friml J."/>
            <person name="Beilby M."/>
            <person name="Dolan L."/>
            <person name="Kohara Y."/>
            <person name="Sugano S."/>
            <person name="Fujiyama A."/>
            <person name="Delaux P.-M."/>
            <person name="Quint M."/>
            <person name="TheiBen G."/>
            <person name="Hagemann M."/>
            <person name="Harholt J."/>
            <person name="Dunand C."/>
            <person name="Zachgo S."/>
            <person name="Langdale J."/>
            <person name="Maumus F."/>
            <person name="Straeten D.V.D."/>
            <person name="Gould S.B."/>
            <person name="Rensing S.A."/>
        </authorList>
    </citation>
    <scope>NUCLEOTIDE SEQUENCE [LARGE SCALE GENOMIC DNA]</scope>
    <source>
        <strain evidence="2 3">S276</strain>
    </source>
</reference>
<accession>A0A388K8M7</accession>
<feature type="compositionally biased region" description="Polar residues" evidence="1">
    <location>
        <begin position="1"/>
        <end position="17"/>
    </location>
</feature>
<evidence type="ECO:0000256" key="1">
    <source>
        <dbReference type="SAM" id="MobiDB-lite"/>
    </source>
</evidence>
<proteinExistence type="predicted"/>
<gene>
    <name evidence="2" type="ORF">CBR_g60058</name>
</gene>